<dbReference type="PANTHER" id="PTHR47971:SF8">
    <property type="entry name" value="KINESIN-LIKE PROTEIN"/>
    <property type="match status" value="1"/>
</dbReference>
<dbReference type="PANTHER" id="PTHR47971">
    <property type="entry name" value="KINESIN-RELATED PROTEIN 6"/>
    <property type="match status" value="1"/>
</dbReference>
<feature type="region of interest" description="Disordered" evidence="7">
    <location>
        <begin position="404"/>
        <end position="426"/>
    </location>
</feature>
<evidence type="ECO:0000256" key="4">
    <source>
        <dbReference type="ARBA" id="ARBA00023175"/>
    </source>
</evidence>
<keyword evidence="3" id="KW-0493">Microtubule</keyword>
<comment type="similarity">
    <text evidence="6">Belongs to the TRAFAC class myosin-kinesin ATPase superfamily. Kinesin family.</text>
</comment>
<dbReference type="GO" id="GO:0005874">
    <property type="term" value="C:microtubule"/>
    <property type="evidence" value="ECO:0007669"/>
    <property type="project" value="UniProtKB-KW"/>
</dbReference>
<keyword evidence="6" id="KW-0547">Nucleotide-binding</keyword>
<comment type="caution">
    <text evidence="9">The sequence shown here is derived from an EMBL/GenBank/DDBJ whole genome shotgun (WGS) entry which is preliminary data.</text>
</comment>
<dbReference type="InterPro" id="IPR001752">
    <property type="entry name" value="Kinesin_motor_dom"/>
</dbReference>
<dbReference type="PROSITE" id="PS50067">
    <property type="entry name" value="KINESIN_MOTOR_2"/>
    <property type="match status" value="1"/>
</dbReference>
<evidence type="ECO:0000256" key="6">
    <source>
        <dbReference type="PROSITE-ProRule" id="PRU00283"/>
    </source>
</evidence>
<evidence type="ECO:0000256" key="1">
    <source>
        <dbReference type="ARBA" id="ARBA00004245"/>
    </source>
</evidence>
<feature type="domain" description="Kinesin motor" evidence="8">
    <location>
        <begin position="75"/>
        <end position="388"/>
    </location>
</feature>
<dbReference type="GO" id="GO:0005524">
    <property type="term" value="F:ATP binding"/>
    <property type="evidence" value="ECO:0007669"/>
    <property type="project" value="UniProtKB-UniRule"/>
</dbReference>
<dbReference type="InterPro" id="IPR027640">
    <property type="entry name" value="Kinesin-like_fam"/>
</dbReference>
<dbReference type="AlphaFoldDB" id="A0AAE0EPA0"/>
<dbReference type="GO" id="GO:0008017">
    <property type="term" value="F:microtubule binding"/>
    <property type="evidence" value="ECO:0007669"/>
    <property type="project" value="InterPro"/>
</dbReference>
<proteinExistence type="inferred from homology"/>
<gene>
    <name evidence="9" type="ORF">CYMTET_54503</name>
</gene>
<feature type="binding site" evidence="6">
    <location>
        <begin position="166"/>
        <end position="173"/>
    </location>
    <ligand>
        <name>ATP</name>
        <dbReference type="ChEBI" id="CHEBI:30616"/>
    </ligand>
</feature>
<dbReference type="InterPro" id="IPR027417">
    <property type="entry name" value="P-loop_NTPase"/>
</dbReference>
<evidence type="ECO:0000313" key="9">
    <source>
        <dbReference type="EMBL" id="KAK3235284.1"/>
    </source>
</evidence>
<accession>A0AAE0EPA0</accession>
<evidence type="ECO:0000313" key="10">
    <source>
        <dbReference type="Proteomes" id="UP001190700"/>
    </source>
</evidence>
<dbReference type="SUPFAM" id="SSF52540">
    <property type="entry name" value="P-loop containing nucleoside triphosphate hydrolases"/>
    <property type="match status" value="1"/>
</dbReference>
<evidence type="ECO:0000256" key="5">
    <source>
        <dbReference type="ARBA" id="ARBA00023212"/>
    </source>
</evidence>
<protein>
    <recommendedName>
        <fullName evidence="8">Kinesin motor domain-containing protein</fullName>
    </recommendedName>
</protein>
<dbReference type="PRINTS" id="PR00380">
    <property type="entry name" value="KINESINHEAVY"/>
</dbReference>
<dbReference type="InterPro" id="IPR036961">
    <property type="entry name" value="Kinesin_motor_dom_sf"/>
</dbReference>
<dbReference type="EMBL" id="LGRX02035329">
    <property type="protein sequence ID" value="KAK3235284.1"/>
    <property type="molecule type" value="Genomic_DNA"/>
</dbReference>
<dbReference type="SMART" id="SM00129">
    <property type="entry name" value="KISc"/>
    <property type="match status" value="1"/>
</dbReference>
<evidence type="ECO:0000259" key="8">
    <source>
        <dbReference type="PROSITE" id="PS50067"/>
    </source>
</evidence>
<dbReference type="GO" id="GO:0007019">
    <property type="term" value="P:microtubule depolymerization"/>
    <property type="evidence" value="ECO:0007669"/>
    <property type="project" value="TreeGrafter"/>
</dbReference>
<keyword evidence="6" id="KW-0067">ATP-binding</keyword>
<keyword evidence="5" id="KW-0206">Cytoskeleton</keyword>
<dbReference type="Proteomes" id="UP001190700">
    <property type="component" value="Unassembled WGS sequence"/>
</dbReference>
<dbReference type="GO" id="GO:0007018">
    <property type="term" value="P:microtubule-based movement"/>
    <property type="evidence" value="ECO:0007669"/>
    <property type="project" value="InterPro"/>
</dbReference>
<sequence length="568" mass="61960">MVVDKSDASVETPKRSGWEIRDEEERRAKNHEGDPHDIRALRIAHSAAFVKGIKEYRQRQPTNTTSSEMAPSSSVARVFVRARPLFAHEAQRGEWNCVSADPALGDLVVHSGSERVVAGKGIVPSLGHQSYPGVTPLMTDEDVYKGLQYLVQTAAEGGKSTLFMYGMTGSGKTHSMAGIHQRAPADIFGALSGAGTVQLTAYELVGKRCFDLLSEDDETKREVYLRIGEDDHTHVCGNTERATSTPSELQQMLQVASGRRETAATGTNLSSSRSHAVYHLLLPSRGSFMMIDLAGNEGNLETFFHDREQMAEAAEINASLMAVNSCLRARATGAGHAPFRESTLTRVLRDAFTEPSSCLALLACVSPASSHLERTTCTLKNAVKLLGDGPLPTMVVEDVAAPSTQPVDQDLKPPRATFSQSRQMNSKERKAEAMRSLALTQLFADLKLSWGGEHPASWDGDGWAMLHSEAKRPQLAARINDEQLVMFFDQAKQQLESDEFNFAAFENVCLSLSGHADLKVSALVKMWRASSGLPLCTTCLQDYATQPAVSVKKFSTYNGKCPGCFKPY</sequence>
<evidence type="ECO:0000256" key="7">
    <source>
        <dbReference type="SAM" id="MobiDB-lite"/>
    </source>
</evidence>
<comment type="subcellular location">
    <subcellularLocation>
        <location evidence="1">Cytoplasm</location>
        <location evidence="1">Cytoskeleton</location>
    </subcellularLocation>
</comment>
<evidence type="ECO:0000256" key="3">
    <source>
        <dbReference type="ARBA" id="ARBA00022701"/>
    </source>
</evidence>
<evidence type="ECO:0000256" key="2">
    <source>
        <dbReference type="ARBA" id="ARBA00022490"/>
    </source>
</evidence>
<dbReference type="Pfam" id="PF00225">
    <property type="entry name" value="Kinesin"/>
    <property type="match status" value="1"/>
</dbReference>
<dbReference type="Gene3D" id="3.40.850.10">
    <property type="entry name" value="Kinesin motor domain"/>
    <property type="match status" value="1"/>
</dbReference>
<organism evidence="9 10">
    <name type="scientific">Cymbomonas tetramitiformis</name>
    <dbReference type="NCBI Taxonomy" id="36881"/>
    <lineage>
        <taxon>Eukaryota</taxon>
        <taxon>Viridiplantae</taxon>
        <taxon>Chlorophyta</taxon>
        <taxon>Pyramimonadophyceae</taxon>
        <taxon>Pyramimonadales</taxon>
        <taxon>Pyramimonadaceae</taxon>
        <taxon>Cymbomonas</taxon>
    </lineage>
</organism>
<keyword evidence="4 6" id="KW-0505">Motor protein</keyword>
<name>A0AAE0EPA0_9CHLO</name>
<keyword evidence="2" id="KW-0963">Cytoplasm</keyword>
<dbReference type="GO" id="GO:0003777">
    <property type="term" value="F:microtubule motor activity"/>
    <property type="evidence" value="ECO:0007669"/>
    <property type="project" value="InterPro"/>
</dbReference>
<keyword evidence="10" id="KW-1185">Reference proteome</keyword>
<reference evidence="9 10" key="1">
    <citation type="journal article" date="2015" name="Genome Biol. Evol.">
        <title>Comparative Genomics of a Bacterivorous Green Alga Reveals Evolutionary Causalities and Consequences of Phago-Mixotrophic Mode of Nutrition.</title>
        <authorList>
            <person name="Burns J.A."/>
            <person name="Paasch A."/>
            <person name="Narechania A."/>
            <person name="Kim E."/>
        </authorList>
    </citation>
    <scope>NUCLEOTIDE SEQUENCE [LARGE SCALE GENOMIC DNA]</scope>
    <source>
        <strain evidence="9 10">PLY_AMNH</strain>
    </source>
</reference>
<feature type="region of interest" description="Disordered" evidence="7">
    <location>
        <begin position="1"/>
        <end position="36"/>
    </location>
</feature>